<protein>
    <submittedName>
        <fullName evidence="4">TIM barrel protein</fullName>
    </submittedName>
</protein>
<dbReference type="Proteomes" id="UP001621714">
    <property type="component" value="Unassembled WGS sequence"/>
</dbReference>
<dbReference type="PIRSF" id="PIRSF006241">
    <property type="entry name" value="HyI"/>
    <property type="match status" value="1"/>
</dbReference>
<organism evidence="4 5">
    <name type="scientific">Marinospirillum alkalitolerans</name>
    <dbReference type="NCBI Taxonomy" id="3123374"/>
    <lineage>
        <taxon>Bacteria</taxon>
        <taxon>Pseudomonadati</taxon>
        <taxon>Pseudomonadota</taxon>
        <taxon>Gammaproteobacteria</taxon>
        <taxon>Oceanospirillales</taxon>
        <taxon>Oceanospirillaceae</taxon>
        <taxon>Marinospirillum</taxon>
    </lineage>
</organism>
<feature type="domain" description="Xylose isomerase-like TIM barrel" evidence="3">
    <location>
        <begin position="22"/>
        <end position="245"/>
    </location>
</feature>
<accession>A0ABW8PX04</accession>
<dbReference type="InterPro" id="IPR036237">
    <property type="entry name" value="Xyl_isomerase-like_sf"/>
</dbReference>
<evidence type="ECO:0000313" key="5">
    <source>
        <dbReference type="Proteomes" id="UP001621714"/>
    </source>
</evidence>
<evidence type="ECO:0000256" key="2">
    <source>
        <dbReference type="PIRNR" id="PIRNR006241"/>
    </source>
</evidence>
<evidence type="ECO:0000256" key="1">
    <source>
        <dbReference type="ARBA" id="ARBA00023235"/>
    </source>
</evidence>
<evidence type="ECO:0000259" key="3">
    <source>
        <dbReference type="Pfam" id="PF01261"/>
    </source>
</evidence>
<evidence type="ECO:0000313" key="4">
    <source>
        <dbReference type="EMBL" id="MFK7160831.1"/>
    </source>
</evidence>
<reference evidence="4 5" key="1">
    <citation type="submission" date="2024-02" db="EMBL/GenBank/DDBJ databases">
        <title>Marinospirillum sp. MEB 164 isolated from Lonar lake sediment.</title>
        <authorList>
            <person name="Joshi A."/>
            <person name="Thite S."/>
        </authorList>
    </citation>
    <scope>NUCLEOTIDE SEQUENCE [LARGE SCALE GENOMIC DNA]</scope>
    <source>
        <strain evidence="4 5">MEB164</strain>
    </source>
</reference>
<dbReference type="RefSeq" id="WP_405338932.1">
    <property type="nucleotide sequence ID" value="NZ_JBANFI010000004.1"/>
</dbReference>
<dbReference type="PANTHER" id="PTHR43489">
    <property type="entry name" value="ISOMERASE"/>
    <property type="match status" value="1"/>
</dbReference>
<dbReference type="Gene3D" id="3.20.20.150">
    <property type="entry name" value="Divalent-metal-dependent TIM barrel enzymes"/>
    <property type="match status" value="1"/>
</dbReference>
<dbReference type="PANTHER" id="PTHR43489:SF6">
    <property type="entry name" value="HYDROXYPYRUVATE ISOMERASE-RELATED"/>
    <property type="match status" value="1"/>
</dbReference>
<dbReference type="SUPFAM" id="SSF51658">
    <property type="entry name" value="Xylose isomerase-like"/>
    <property type="match status" value="1"/>
</dbReference>
<gene>
    <name evidence="4" type="ORF">V6U78_07250</name>
</gene>
<comment type="caution">
    <text evidence="4">The sequence shown here is derived from an EMBL/GenBank/DDBJ whole genome shotgun (WGS) entry which is preliminary data.</text>
</comment>
<dbReference type="InterPro" id="IPR050417">
    <property type="entry name" value="Sugar_Epim/Isomerase"/>
</dbReference>
<name>A0ABW8PX04_9GAMM</name>
<dbReference type="InterPro" id="IPR013022">
    <property type="entry name" value="Xyl_isomerase-like_TIM-brl"/>
</dbReference>
<dbReference type="EMBL" id="JBANFI010000004">
    <property type="protein sequence ID" value="MFK7160831.1"/>
    <property type="molecule type" value="Genomic_DNA"/>
</dbReference>
<sequence length="259" mass="29157">MKLAANLTLLFQEQPLEDRALYAAEAGFEGVEVQFPYSIPPRIWAQRLQAAKLPLVLMNLPAGDLMEGGLGLACQKDRQSAFYQAVDQALEYIHALQPKVVNLLAGRHQAGQDPQDCLAQLEDNLHWVLERLPADTLLTCEPLNSFDQPRYLLATYAQWKQLAERVQHPAFRYQLDLYHAARMGEHLADLIALAQQDIGHIQFADVPGRGQPGTGQLDFVPLWKQLQAQGYAGWISAEYQPQGEQHLAWQADFFSSSRQ</sequence>
<dbReference type="InterPro" id="IPR026040">
    <property type="entry name" value="HyI-like"/>
</dbReference>
<proteinExistence type="inferred from homology"/>
<dbReference type="Pfam" id="PF01261">
    <property type="entry name" value="AP_endonuc_2"/>
    <property type="match status" value="1"/>
</dbReference>
<keyword evidence="5" id="KW-1185">Reference proteome</keyword>
<comment type="similarity">
    <text evidence="2">Belongs to the hyi family.</text>
</comment>
<keyword evidence="1 2" id="KW-0413">Isomerase</keyword>